<dbReference type="Gene3D" id="1.20.120.640">
    <property type="entry name" value="Anticodon-binding domain of a subclass of class I aminoacyl-tRNA synthetases"/>
    <property type="match status" value="1"/>
</dbReference>
<dbReference type="Proteomes" id="UP001500957">
    <property type="component" value="Unassembled WGS sequence"/>
</dbReference>
<protein>
    <submittedName>
        <fullName evidence="1">Uncharacterized protein</fullName>
    </submittedName>
</protein>
<accession>A0ABP3R8K6</accession>
<proteinExistence type="predicted"/>
<dbReference type="RefSeq" id="WP_344600877.1">
    <property type="nucleotide sequence ID" value="NZ_BAAAHE010000004.1"/>
</dbReference>
<keyword evidence="2" id="KW-1185">Reference proteome</keyword>
<dbReference type="EMBL" id="BAAAHE010000004">
    <property type="protein sequence ID" value="GAA0604716.1"/>
    <property type="molecule type" value="Genomic_DNA"/>
</dbReference>
<reference evidence="2" key="1">
    <citation type="journal article" date="2019" name="Int. J. Syst. Evol. Microbiol.">
        <title>The Global Catalogue of Microorganisms (GCM) 10K type strain sequencing project: providing services to taxonomists for standard genome sequencing and annotation.</title>
        <authorList>
            <consortium name="The Broad Institute Genomics Platform"/>
            <consortium name="The Broad Institute Genome Sequencing Center for Infectious Disease"/>
            <person name="Wu L."/>
            <person name="Ma J."/>
        </authorList>
    </citation>
    <scope>NUCLEOTIDE SEQUENCE [LARGE SCALE GENOMIC DNA]</scope>
    <source>
        <strain evidence="2">JCM 10671</strain>
    </source>
</reference>
<comment type="caution">
    <text evidence="1">The sequence shown here is derived from an EMBL/GenBank/DDBJ whole genome shotgun (WGS) entry which is preliminary data.</text>
</comment>
<evidence type="ECO:0000313" key="1">
    <source>
        <dbReference type="EMBL" id="GAA0604716.1"/>
    </source>
</evidence>
<gene>
    <name evidence="1" type="ORF">GCM10009547_03220</name>
</gene>
<sequence>MRIFDPAAGELREVKPAPARILRIAVGDGVRVAIVADLLRRVAERQRWLTGVAGFSSLTDRQLLYVNVHPFQDPVSEAELVVHEIGSEPPVPGRPVVVGEVVATEDAVDPLALRLALLRLPYREPAILDARALEHAFDDLKRWRGLVAEWAEHPSAPMAGVDPVVERIEDDLDLPGALEALEALAADASVCPGARFEAFAHLDRLLGLDLASEVGRR</sequence>
<name>A0ABP3R8K6_9ACTN</name>
<evidence type="ECO:0000313" key="2">
    <source>
        <dbReference type="Proteomes" id="UP001500957"/>
    </source>
</evidence>
<organism evidence="1 2">
    <name type="scientific">Sporichthya brevicatena</name>
    <dbReference type="NCBI Taxonomy" id="171442"/>
    <lineage>
        <taxon>Bacteria</taxon>
        <taxon>Bacillati</taxon>
        <taxon>Actinomycetota</taxon>
        <taxon>Actinomycetes</taxon>
        <taxon>Sporichthyales</taxon>
        <taxon>Sporichthyaceae</taxon>
        <taxon>Sporichthya</taxon>
    </lineage>
</organism>